<feature type="active site" description="Charge relay system" evidence="10">
    <location>
        <position position="253"/>
    </location>
</feature>
<evidence type="ECO:0000256" key="6">
    <source>
        <dbReference type="ARBA" id="ARBA00022801"/>
    </source>
</evidence>
<dbReference type="NCBIfam" id="TIGR03921">
    <property type="entry name" value="T7SS_mycosin"/>
    <property type="match status" value="1"/>
</dbReference>
<dbReference type="PROSITE" id="PS00137">
    <property type="entry name" value="SUBTILASE_HIS"/>
    <property type="match status" value="1"/>
</dbReference>
<dbReference type="GO" id="GO:0006508">
    <property type="term" value="P:proteolysis"/>
    <property type="evidence" value="ECO:0007669"/>
    <property type="project" value="UniProtKB-KW"/>
</dbReference>
<feature type="active site" description="Charge relay system" evidence="10">
    <location>
        <position position="97"/>
    </location>
</feature>
<evidence type="ECO:0000256" key="13">
    <source>
        <dbReference type="SAM" id="SignalP"/>
    </source>
</evidence>
<gene>
    <name evidence="15" type="primary">mycP</name>
    <name evidence="15" type="ORF">ACFY3B_26085</name>
</gene>
<keyword evidence="7 10" id="KW-0720">Serine protease</keyword>
<feature type="signal peptide" evidence="13">
    <location>
        <begin position="1"/>
        <end position="30"/>
    </location>
</feature>
<keyword evidence="8 12" id="KW-1133">Transmembrane helix</keyword>
<feature type="chain" id="PRO_5046637701" evidence="13">
    <location>
        <begin position="31"/>
        <end position="490"/>
    </location>
</feature>
<sequence length="490" mass="49441">MRVNVGSLRPVVACLLAGFLVAGVAQPAAAAPRRAEQWYLDELRIDQVHKVSTGRGVVVAVLDSGVEASHPDLRGQVLAGARSYGAAGDGRADEDGHGTHIAGIIAAKASGDGVDGIAPGAKILPIKLRKGTGSNSEAAVALGIRMAVDGGAKVINMSFGGPGMASPQEASAIKYALDHDVVVVGSAGNTANGRNTVSSPANTPGVIAVTGTTKGGKFWSGSVRGPEAVVAAPGDSVYNITNEAGYGWGDGTSDSSAIVSGLAALIRAKYPDLSAPSVINRIIRTARDAGPSGRDPQYGFGVIDPMKALTANVPPVTSNPLLGPAAATDPDPAGTGGPARTGGADEEFDVTQHGDRGGPTDQQVMVVGIGIAVVLVLLLGLAVFLIWNRRRYRREAARAAQIPDEVLDRVTPGAPPSPDAYYGQPSGYAPPPGYPPPPGHGQPSGYAPPPGYPPPPGHGQPSGYAPPPGYGPPSGYGPPGGPPPVPPTER</sequence>
<feature type="region of interest" description="Disordered" evidence="11">
    <location>
        <begin position="319"/>
        <end position="359"/>
    </location>
</feature>
<dbReference type="EMBL" id="JBIAZM010000012">
    <property type="protein sequence ID" value="MFF5203074.1"/>
    <property type="molecule type" value="Genomic_DNA"/>
</dbReference>
<dbReference type="InterPro" id="IPR050131">
    <property type="entry name" value="Peptidase_S8_subtilisin-like"/>
</dbReference>
<keyword evidence="16" id="KW-1185">Reference proteome</keyword>
<dbReference type="InterPro" id="IPR022398">
    <property type="entry name" value="Peptidase_S8_His-AS"/>
</dbReference>
<evidence type="ECO:0000256" key="8">
    <source>
        <dbReference type="ARBA" id="ARBA00022989"/>
    </source>
</evidence>
<accession>A0ABW6VZK7</accession>
<keyword evidence="5 12" id="KW-0812">Transmembrane</keyword>
<dbReference type="InterPro" id="IPR000209">
    <property type="entry name" value="Peptidase_S8/S53_dom"/>
</dbReference>
<evidence type="ECO:0000256" key="12">
    <source>
        <dbReference type="SAM" id="Phobius"/>
    </source>
</evidence>
<evidence type="ECO:0000313" key="15">
    <source>
        <dbReference type="EMBL" id="MFF5203074.1"/>
    </source>
</evidence>
<evidence type="ECO:0000256" key="9">
    <source>
        <dbReference type="ARBA" id="ARBA00023136"/>
    </source>
</evidence>
<name>A0ABW6VZK7_9ACTN</name>
<dbReference type="PANTHER" id="PTHR43806">
    <property type="entry name" value="PEPTIDASE S8"/>
    <property type="match status" value="1"/>
</dbReference>
<dbReference type="InterPro" id="IPR023834">
    <property type="entry name" value="T7SS_pept_S8A_mycosin"/>
</dbReference>
<comment type="subcellular location">
    <subcellularLocation>
        <location evidence="1">Cell membrane</location>
        <topology evidence="1">Single-pass membrane protein</topology>
    </subcellularLocation>
</comment>
<evidence type="ECO:0000256" key="5">
    <source>
        <dbReference type="ARBA" id="ARBA00022692"/>
    </source>
</evidence>
<feature type="active site" description="Charge relay system" evidence="10">
    <location>
        <position position="63"/>
    </location>
</feature>
<evidence type="ECO:0000256" key="11">
    <source>
        <dbReference type="SAM" id="MobiDB-lite"/>
    </source>
</evidence>
<dbReference type="GO" id="GO:0008233">
    <property type="term" value="F:peptidase activity"/>
    <property type="evidence" value="ECO:0007669"/>
    <property type="project" value="UniProtKB-KW"/>
</dbReference>
<keyword evidence="9 12" id="KW-0472">Membrane</keyword>
<comment type="similarity">
    <text evidence="2 10">Belongs to the peptidase S8 family.</text>
</comment>
<evidence type="ECO:0000256" key="7">
    <source>
        <dbReference type="ARBA" id="ARBA00022825"/>
    </source>
</evidence>
<feature type="region of interest" description="Disordered" evidence="11">
    <location>
        <begin position="408"/>
        <end position="490"/>
    </location>
</feature>
<keyword evidence="13" id="KW-0732">Signal</keyword>
<evidence type="ECO:0000259" key="14">
    <source>
        <dbReference type="Pfam" id="PF00082"/>
    </source>
</evidence>
<dbReference type="PANTHER" id="PTHR43806:SF11">
    <property type="entry name" value="CEREVISIN-RELATED"/>
    <property type="match status" value="1"/>
</dbReference>
<feature type="compositionally biased region" description="Pro residues" evidence="11">
    <location>
        <begin position="428"/>
        <end position="490"/>
    </location>
</feature>
<dbReference type="RefSeq" id="WP_387222270.1">
    <property type="nucleotide sequence ID" value="NZ_JBIAZM010000012.1"/>
</dbReference>
<dbReference type="PRINTS" id="PR00723">
    <property type="entry name" value="SUBTILISIN"/>
</dbReference>
<dbReference type="PROSITE" id="PS00136">
    <property type="entry name" value="SUBTILASE_ASP"/>
    <property type="match status" value="1"/>
</dbReference>
<dbReference type="PROSITE" id="PS51892">
    <property type="entry name" value="SUBTILASE"/>
    <property type="match status" value="1"/>
</dbReference>
<reference evidence="15 16" key="1">
    <citation type="submission" date="2024-10" db="EMBL/GenBank/DDBJ databases">
        <title>The Natural Products Discovery Center: Release of the First 8490 Sequenced Strains for Exploring Actinobacteria Biosynthetic Diversity.</title>
        <authorList>
            <person name="Kalkreuter E."/>
            <person name="Kautsar S.A."/>
            <person name="Yang D."/>
            <person name="Bader C.D."/>
            <person name="Teijaro C.N."/>
            <person name="Fluegel L."/>
            <person name="Davis C.M."/>
            <person name="Simpson J.R."/>
            <person name="Lauterbach L."/>
            <person name="Steele A.D."/>
            <person name="Gui C."/>
            <person name="Meng S."/>
            <person name="Li G."/>
            <person name="Viehrig K."/>
            <person name="Ye F."/>
            <person name="Su P."/>
            <person name="Kiefer A.F."/>
            <person name="Nichols A."/>
            <person name="Cepeda A.J."/>
            <person name="Yan W."/>
            <person name="Fan B."/>
            <person name="Jiang Y."/>
            <person name="Adhikari A."/>
            <person name="Zheng C.-J."/>
            <person name="Schuster L."/>
            <person name="Cowan T.M."/>
            <person name="Smanski M.J."/>
            <person name="Chevrette M.G."/>
            <person name="De Carvalho L.P.S."/>
            <person name="Shen B."/>
        </authorList>
    </citation>
    <scope>NUCLEOTIDE SEQUENCE [LARGE SCALE GENOMIC DNA]</scope>
    <source>
        <strain evidence="15 16">NPDC000140</strain>
    </source>
</reference>
<dbReference type="Pfam" id="PF00082">
    <property type="entry name" value="Peptidase_S8"/>
    <property type="match status" value="1"/>
</dbReference>
<dbReference type="InterPro" id="IPR036852">
    <property type="entry name" value="Peptidase_S8/S53_dom_sf"/>
</dbReference>
<evidence type="ECO:0000256" key="10">
    <source>
        <dbReference type="PROSITE-ProRule" id="PRU01240"/>
    </source>
</evidence>
<dbReference type="InterPro" id="IPR023827">
    <property type="entry name" value="Peptidase_S8_Asp-AS"/>
</dbReference>
<evidence type="ECO:0000313" key="16">
    <source>
        <dbReference type="Proteomes" id="UP001602287"/>
    </source>
</evidence>
<evidence type="ECO:0000256" key="2">
    <source>
        <dbReference type="ARBA" id="ARBA00011073"/>
    </source>
</evidence>
<keyword evidence="3" id="KW-1003">Cell membrane</keyword>
<feature type="compositionally biased region" description="Low complexity" evidence="11">
    <location>
        <begin position="323"/>
        <end position="333"/>
    </location>
</feature>
<feature type="domain" description="Peptidase S8/S53" evidence="14">
    <location>
        <begin position="54"/>
        <end position="301"/>
    </location>
</feature>
<evidence type="ECO:0000256" key="3">
    <source>
        <dbReference type="ARBA" id="ARBA00022475"/>
    </source>
</evidence>
<organism evidence="15 16">
    <name type="scientific">Micromonospora parva</name>
    <dbReference type="NCBI Taxonomy" id="1464048"/>
    <lineage>
        <taxon>Bacteria</taxon>
        <taxon>Bacillati</taxon>
        <taxon>Actinomycetota</taxon>
        <taxon>Actinomycetes</taxon>
        <taxon>Micromonosporales</taxon>
        <taxon>Micromonosporaceae</taxon>
        <taxon>Micromonospora</taxon>
    </lineage>
</organism>
<evidence type="ECO:0000256" key="4">
    <source>
        <dbReference type="ARBA" id="ARBA00022670"/>
    </source>
</evidence>
<dbReference type="InterPro" id="IPR015500">
    <property type="entry name" value="Peptidase_S8_subtilisin-rel"/>
</dbReference>
<keyword evidence="4 10" id="KW-0645">Protease</keyword>
<dbReference type="Gene3D" id="3.40.50.200">
    <property type="entry name" value="Peptidase S8/S53 domain"/>
    <property type="match status" value="1"/>
</dbReference>
<evidence type="ECO:0000256" key="1">
    <source>
        <dbReference type="ARBA" id="ARBA00004162"/>
    </source>
</evidence>
<comment type="caution">
    <text evidence="15">The sequence shown here is derived from an EMBL/GenBank/DDBJ whole genome shotgun (WGS) entry which is preliminary data.</text>
</comment>
<proteinExistence type="inferred from homology"/>
<dbReference type="SUPFAM" id="SSF52743">
    <property type="entry name" value="Subtilisin-like"/>
    <property type="match status" value="1"/>
</dbReference>
<dbReference type="Proteomes" id="UP001602287">
    <property type="component" value="Unassembled WGS sequence"/>
</dbReference>
<keyword evidence="6 10" id="KW-0378">Hydrolase</keyword>
<feature type="transmembrane region" description="Helical" evidence="12">
    <location>
        <begin position="364"/>
        <end position="387"/>
    </location>
</feature>
<protein>
    <submittedName>
        <fullName evidence="15">Type VII secretion-associated serine protease mycosin</fullName>
    </submittedName>
</protein>